<dbReference type="OrthoDB" id="5985073at2759"/>
<evidence type="ECO:0000256" key="1">
    <source>
        <dbReference type="ARBA" id="ARBA00022821"/>
    </source>
</evidence>
<dbReference type="InterPro" id="IPR023346">
    <property type="entry name" value="Lysozyme-like_dom_sf"/>
</dbReference>
<dbReference type="GeneID" id="9044573"/>
<dbReference type="RefSeq" id="XP_002782567.1">
    <property type="nucleotide sequence ID" value="XM_002782521.1"/>
</dbReference>
<protein>
    <submittedName>
        <fullName evidence="5">Basic endochitinase 1, putative</fullName>
    </submittedName>
</protein>
<evidence type="ECO:0000313" key="6">
    <source>
        <dbReference type="Proteomes" id="UP000007800"/>
    </source>
</evidence>
<dbReference type="PANTHER" id="PTHR22595">
    <property type="entry name" value="CHITINASE-RELATED"/>
    <property type="match status" value="1"/>
</dbReference>
<proteinExistence type="predicted"/>
<dbReference type="GO" id="GO:0006032">
    <property type="term" value="P:chitin catabolic process"/>
    <property type="evidence" value="ECO:0007669"/>
    <property type="project" value="InterPro"/>
</dbReference>
<keyword evidence="1" id="KW-0611">Plant defense</keyword>
<dbReference type="Pfam" id="PF00182">
    <property type="entry name" value="Glyco_hydro_19"/>
    <property type="match status" value="1"/>
</dbReference>
<dbReference type="EMBL" id="GG674324">
    <property type="protein sequence ID" value="EER14362.1"/>
    <property type="molecule type" value="Genomic_DNA"/>
</dbReference>
<dbReference type="GO" id="GO:0004568">
    <property type="term" value="F:chitinase activity"/>
    <property type="evidence" value="ECO:0007669"/>
    <property type="project" value="InterPro"/>
</dbReference>
<dbReference type="PANTHER" id="PTHR22595:SF79">
    <property type="entry name" value="CHITINASE 12"/>
    <property type="match status" value="1"/>
</dbReference>
<feature type="signal peptide" evidence="3">
    <location>
        <begin position="1"/>
        <end position="21"/>
    </location>
</feature>
<evidence type="ECO:0000256" key="3">
    <source>
        <dbReference type="SAM" id="SignalP"/>
    </source>
</evidence>
<dbReference type="InterPro" id="IPR000726">
    <property type="entry name" value="Glyco_hydro_19_cat"/>
</dbReference>
<feature type="chain" id="PRO_5002951991" evidence="3">
    <location>
        <begin position="22"/>
        <end position="296"/>
    </location>
</feature>
<dbReference type="Gene3D" id="3.30.20.10">
    <property type="entry name" value="Endochitinase, domain 2"/>
    <property type="match status" value="1"/>
</dbReference>
<dbReference type="AlphaFoldDB" id="C5KMD1"/>
<keyword evidence="3" id="KW-0732">Signal</keyword>
<keyword evidence="6" id="KW-1185">Reference proteome</keyword>
<dbReference type="CDD" id="cd00325">
    <property type="entry name" value="chitinase_GH19"/>
    <property type="match status" value="1"/>
</dbReference>
<dbReference type="InParanoid" id="C5KMD1"/>
<name>C5KMD1_PERM5</name>
<gene>
    <name evidence="5" type="ORF">Pmar_PMAR014071</name>
</gene>
<dbReference type="Gene3D" id="1.10.530.10">
    <property type="match status" value="1"/>
</dbReference>
<accession>C5KMD1</accession>
<organism evidence="6">
    <name type="scientific">Perkinsus marinus (strain ATCC 50983 / TXsc)</name>
    <dbReference type="NCBI Taxonomy" id="423536"/>
    <lineage>
        <taxon>Eukaryota</taxon>
        <taxon>Sar</taxon>
        <taxon>Alveolata</taxon>
        <taxon>Perkinsozoa</taxon>
        <taxon>Perkinsea</taxon>
        <taxon>Perkinsida</taxon>
        <taxon>Perkinsidae</taxon>
        <taxon>Perkinsus</taxon>
    </lineage>
</organism>
<dbReference type="GO" id="GO:0006952">
    <property type="term" value="P:defense response"/>
    <property type="evidence" value="ECO:0007669"/>
    <property type="project" value="UniProtKB-KW"/>
</dbReference>
<keyword evidence="2" id="KW-1015">Disulfide bond</keyword>
<dbReference type="OMA" id="DARCKSN"/>
<evidence type="ECO:0000259" key="4">
    <source>
        <dbReference type="Pfam" id="PF00182"/>
    </source>
</evidence>
<dbReference type="SUPFAM" id="SSF53955">
    <property type="entry name" value="Lysozyme-like"/>
    <property type="match status" value="1"/>
</dbReference>
<evidence type="ECO:0000313" key="5">
    <source>
        <dbReference type="EMBL" id="EER14362.1"/>
    </source>
</evidence>
<feature type="domain" description="Glycoside hydrolase family 19 catalytic" evidence="4">
    <location>
        <begin position="68"/>
        <end position="296"/>
    </location>
</feature>
<feature type="non-terminal residue" evidence="5">
    <location>
        <position position="296"/>
    </location>
</feature>
<sequence>MRVLVLTVSAILHAALVKSDCDPSKRPQLPQEASDMLKRAIRLDGVPTDQQIAKAPNCQRVKRLLNETTFSYLFPLANQGKGMGKGPYTYKNFLKAVAKWPKFCDDGGPNNADKDKVCLRELSTMFAHFVQEVGAHNPSSKYPSWRQGLYFFREVNRGSRYCATSPKWVQKRFPCSDGQSYFGRGAAQISWNYNYGPFSVAIYNDPKKLLTNPDGVITNEDGWLSFASAIWFDMTPQTPKPSIHDVVTDWWKPNNDDKAGSRRPGFGTTIMITNGIECGHSSQQAANRVEYYKGFC</sequence>
<dbReference type="Proteomes" id="UP000007800">
    <property type="component" value="Unassembled WGS sequence"/>
</dbReference>
<evidence type="ECO:0000256" key="2">
    <source>
        <dbReference type="ARBA" id="ARBA00023157"/>
    </source>
</evidence>
<reference evidence="5 6" key="1">
    <citation type="submission" date="2008-07" db="EMBL/GenBank/DDBJ databases">
        <authorList>
            <person name="El-Sayed N."/>
            <person name="Caler E."/>
            <person name="Inman J."/>
            <person name="Amedeo P."/>
            <person name="Hass B."/>
            <person name="Wortman J."/>
        </authorList>
    </citation>
    <scope>NUCLEOTIDE SEQUENCE [LARGE SCALE GENOMIC DNA]</scope>
    <source>
        <strain evidence="6">ATCC 50983 / TXsc</strain>
    </source>
</reference>
<dbReference type="GO" id="GO:0016998">
    <property type="term" value="P:cell wall macromolecule catabolic process"/>
    <property type="evidence" value="ECO:0007669"/>
    <property type="project" value="InterPro"/>
</dbReference>